<dbReference type="EMBL" id="OD566592">
    <property type="protein sequence ID" value="CAD7444327.1"/>
    <property type="molecule type" value="Genomic_DNA"/>
</dbReference>
<dbReference type="Gene3D" id="3.30.1120.160">
    <property type="match status" value="1"/>
</dbReference>
<dbReference type="GO" id="GO:0005096">
    <property type="term" value="F:GTPase activator activity"/>
    <property type="evidence" value="ECO:0007669"/>
    <property type="project" value="InterPro"/>
</dbReference>
<evidence type="ECO:0000256" key="1">
    <source>
        <dbReference type="SAM" id="MobiDB-lite"/>
    </source>
</evidence>
<proteinExistence type="predicted"/>
<reference evidence="2" key="1">
    <citation type="submission" date="2020-11" db="EMBL/GenBank/DDBJ databases">
        <authorList>
            <person name="Tran Van P."/>
        </authorList>
    </citation>
    <scope>NUCLEOTIDE SEQUENCE</scope>
</reference>
<feature type="compositionally biased region" description="Polar residues" evidence="1">
    <location>
        <begin position="101"/>
        <end position="127"/>
    </location>
</feature>
<feature type="region of interest" description="Disordered" evidence="1">
    <location>
        <begin position="99"/>
        <end position="227"/>
    </location>
</feature>
<dbReference type="PANTHER" id="PTHR15711">
    <property type="entry name" value="RAP GTPASE-ACTIVATING PROTEIN"/>
    <property type="match status" value="1"/>
</dbReference>
<dbReference type="AlphaFoldDB" id="A0A7R9EZM4"/>
<dbReference type="PANTHER" id="PTHR15711:SF32">
    <property type="entry name" value="RAP GTPASE ACTIVATING PROTEIN 1, ISOFORM H"/>
    <property type="match status" value="1"/>
</dbReference>
<dbReference type="SUPFAM" id="SSF111347">
    <property type="entry name" value="Rap/Ran-GAP"/>
    <property type="match status" value="1"/>
</dbReference>
<feature type="compositionally biased region" description="Polar residues" evidence="1">
    <location>
        <begin position="206"/>
        <end position="227"/>
    </location>
</feature>
<protein>
    <submittedName>
        <fullName evidence="2">Uncharacterized protein</fullName>
    </submittedName>
</protein>
<dbReference type="GO" id="GO:0005737">
    <property type="term" value="C:cytoplasm"/>
    <property type="evidence" value="ECO:0007669"/>
    <property type="project" value="TreeGrafter"/>
</dbReference>
<name>A0A7R9EZM4_9NEOP</name>
<dbReference type="InterPro" id="IPR050989">
    <property type="entry name" value="Rap1_Ran_GAP"/>
</dbReference>
<feature type="compositionally biased region" description="Pro residues" evidence="1">
    <location>
        <begin position="165"/>
        <end position="205"/>
    </location>
</feature>
<dbReference type="Pfam" id="PF21022">
    <property type="entry name" value="Rap-GAP_dimer"/>
    <property type="match status" value="1"/>
</dbReference>
<sequence length="255" mass="27825">MLAADDRLLLMKGTTLLLQEHLNFIGQDESLGPVCLSVKTENVASQEHMRILLRLKTGTMHELVPSSCLVPSPSPHRMAKVTVLPTIALGYTHSLPDVQDTHSLPNVQDTHSLPNVQDTHSLPNVQDTHPLPNVQDTHPLPNVQDTHPLPNVQDSHPLPNVQDSHPPPNVQDSHPPPNVQDSHPPPNVQDSHPPPNVQDSHPPPNVQDSHSPPNVQDSHSPPNTFSRINIYTISKETTDFHFGVSSVAAPGNVEA</sequence>
<accession>A0A7R9EZM4</accession>
<dbReference type="InterPro" id="IPR035974">
    <property type="entry name" value="Rap/Ran-GAP_sf"/>
</dbReference>
<evidence type="ECO:0000313" key="2">
    <source>
        <dbReference type="EMBL" id="CAD7444327.1"/>
    </source>
</evidence>
<gene>
    <name evidence="2" type="ORF">TBIB3V08_LOCUS6707</name>
</gene>
<dbReference type="GO" id="GO:0051056">
    <property type="term" value="P:regulation of small GTPase mediated signal transduction"/>
    <property type="evidence" value="ECO:0007669"/>
    <property type="project" value="InterPro"/>
</dbReference>
<organism evidence="2">
    <name type="scientific">Timema bartmani</name>
    <dbReference type="NCBI Taxonomy" id="61472"/>
    <lineage>
        <taxon>Eukaryota</taxon>
        <taxon>Metazoa</taxon>
        <taxon>Ecdysozoa</taxon>
        <taxon>Arthropoda</taxon>
        <taxon>Hexapoda</taxon>
        <taxon>Insecta</taxon>
        <taxon>Pterygota</taxon>
        <taxon>Neoptera</taxon>
        <taxon>Polyneoptera</taxon>
        <taxon>Phasmatodea</taxon>
        <taxon>Timematodea</taxon>
        <taxon>Timematoidea</taxon>
        <taxon>Timematidae</taxon>
        <taxon>Timema</taxon>
    </lineage>
</organism>